<keyword evidence="4" id="KW-1185">Reference proteome</keyword>
<dbReference type="AlphaFoldDB" id="A0A2N1IZL4"/>
<feature type="domain" description="CHASE4" evidence="2">
    <location>
        <begin position="53"/>
        <end position="187"/>
    </location>
</feature>
<dbReference type="Proteomes" id="UP000233248">
    <property type="component" value="Unassembled WGS sequence"/>
</dbReference>
<dbReference type="InterPro" id="IPR036097">
    <property type="entry name" value="HisK_dim/P_sf"/>
</dbReference>
<evidence type="ECO:0000313" key="4">
    <source>
        <dbReference type="Proteomes" id="UP000233248"/>
    </source>
</evidence>
<feature type="transmembrane region" description="Helical" evidence="1">
    <location>
        <begin position="12"/>
        <end position="31"/>
    </location>
</feature>
<dbReference type="RefSeq" id="WP_322866844.1">
    <property type="nucleotide sequence ID" value="NZ_NXIF01000063.1"/>
</dbReference>
<dbReference type="SUPFAM" id="SSF47384">
    <property type="entry name" value="Homodimeric domain of signal transducing histidine kinase"/>
    <property type="match status" value="1"/>
</dbReference>
<sequence>MNLFFKNKYLIFIIFILYLITFNILSYNYFLEDFKKLEIRENKKNLSSLINKIDNNLQTIYNITNDYAKWDKTYDFIYTNNQQYIYDLFRNNSNTLHDLGLDFMIFQNLNYETVYSNFNKSYKLKEKKSDFISNLTKKYNKEEHATILKINNEYFYTVKANILKTDSTGKIRGYIFAGKRLKISSLNSSSTFNKIEVDKSKIKKINDFIKSQYLHKVGIYTILKDKNINSYLYFYNHNNEIKFSLKVSQKKDIYLKGQKQILIFNTIISSLFIVLLYILYIHTSYQDKIQKQLHEKVKEEIDKQRKQEQLLIQQSKLAAMGEMIGNIAHQWRQPLNALGLVMQNIQFAYSVGDLDDEFMQKSIKKTNTLTANMSKTIDD</sequence>
<dbReference type="EMBL" id="NXIF01000063">
    <property type="protein sequence ID" value="PKI79741.1"/>
    <property type="molecule type" value="Genomic_DNA"/>
</dbReference>
<dbReference type="GO" id="GO:0000155">
    <property type="term" value="F:phosphorelay sensor kinase activity"/>
    <property type="evidence" value="ECO:0007669"/>
    <property type="project" value="InterPro"/>
</dbReference>
<protein>
    <recommendedName>
        <fullName evidence="2">CHASE4 domain-containing protein</fullName>
    </recommendedName>
</protein>
<keyword evidence="1" id="KW-1133">Transmembrane helix</keyword>
<feature type="non-terminal residue" evidence="3">
    <location>
        <position position="379"/>
    </location>
</feature>
<evidence type="ECO:0000256" key="1">
    <source>
        <dbReference type="SAM" id="Phobius"/>
    </source>
</evidence>
<proteinExistence type="predicted"/>
<comment type="caution">
    <text evidence="3">The sequence shown here is derived from an EMBL/GenBank/DDBJ whole genome shotgun (WGS) entry which is preliminary data.</text>
</comment>
<reference evidence="3 4" key="1">
    <citation type="submission" date="2017-09" db="EMBL/GenBank/DDBJ databases">
        <title>Genomics of the genus Arcobacter.</title>
        <authorList>
            <person name="Perez-Cataluna A."/>
            <person name="Figueras M.J."/>
            <person name="Salas-Masso N."/>
        </authorList>
    </citation>
    <scope>NUCLEOTIDE SEQUENCE [LARGE SCALE GENOMIC DNA]</scope>
    <source>
        <strain evidence="3 4">DSM 18005</strain>
    </source>
</reference>
<name>A0A2N1IZL4_9BACT</name>
<dbReference type="Gene3D" id="1.10.287.130">
    <property type="match status" value="1"/>
</dbReference>
<evidence type="ECO:0000259" key="2">
    <source>
        <dbReference type="Pfam" id="PF05228"/>
    </source>
</evidence>
<dbReference type="Pfam" id="PF05228">
    <property type="entry name" value="CHASE4"/>
    <property type="match status" value="1"/>
</dbReference>
<organism evidence="3 4">
    <name type="scientific">Malaciobacter halophilus</name>
    <dbReference type="NCBI Taxonomy" id="197482"/>
    <lineage>
        <taxon>Bacteria</taxon>
        <taxon>Pseudomonadati</taxon>
        <taxon>Campylobacterota</taxon>
        <taxon>Epsilonproteobacteria</taxon>
        <taxon>Campylobacterales</taxon>
        <taxon>Arcobacteraceae</taxon>
        <taxon>Malaciobacter</taxon>
    </lineage>
</organism>
<gene>
    <name evidence="3" type="ORF">CP960_12915</name>
</gene>
<dbReference type="InterPro" id="IPR007892">
    <property type="entry name" value="CHASE4"/>
</dbReference>
<feature type="transmembrane region" description="Helical" evidence="1">
    <location>
        <begin position="261"/>
        <end position="280"/>
    </location>
</feature>
<accession>A0A2N1IZL4</accession>
<evidence type="ECO:0000313" key="3">
    <source>
        <dbReference type="EMBL" id="PKI79741.1"/>
    </source>
</evidence>
<keyword evidence="1" id="KW-0472">Membrane</keyword>
<keyword evidence="1" id="KW-0812">Transmembrane</keyword>